<evidence type="ECO:0000256" key="8">
    <source>
        <dbReference type="ARBA" id="ARBA00023136"/>
    </source>
</evidence>
<organism evidence="14 15">
    <name type="scientific">Monodelphis domestica</name>
    <name type="common">Gray short-tailed opossum</name>
    <dbReference type="NCBI Taxonomy" id="13616"/>
    <lineage>
        <taxon>Eukaryota</taxon>
        <taxon>Metazoa</taxon>
        <taxon>Chordata</taxon>
        <taxon>Craniata</taxon>
        <taxon>Vertebrata</taxon>
        <taxon>Euteleostomi</taxon>
        <taxon>Mammalia</taxon>
        <taxon>Metatheria</taxon>
        <taxon>Didelphimorphia</taxon>
        <taxon>Didelphidae</taxon>
        <taxon>Monodelphis</taxon>
    </lineage>
</organism>
<dbReference type="OMA" id="LCFSTSC"/>
<comment type="similarity">
    <text evidence="11">Belongs to the G-protein coupled receptor 1 family.</text>
</comment>
<evidence type="ECO:0000256" key="6">
    <source>
        <dbReference type="ARBA" id="ARBA00022989"/>
    </source>
</evidence>
<evidence type="ECO:0000313" key="15">
    <source>
        <dbReference type="Proteomes" id="UP000002280"/>
    </source>
</evidence>
<evidence type="ECO:0000313" key="14">
    <source>
        <dbReference type="Ensembl" id="ENSMODP00000020187.3"/>
    </source>
</evidence>
<keyword evidence="10 11" id="KW-0807">Transducer</keyword>
<evidence type="ECO:0000256" key="3">
    <source>
        <dbReference type="ARBA" id="ARBA00022606"/>
    </source>
</evidence>
<feature type="transmembrane region" description="Helical" evidence="12">
    <location>
        <begin position="205"/>
        <end position="229"/>
    </location>
</feature>
<dbReference type="InterPro" id="IPR000276">
    <property type="entry name" value="GPCR_Rhodpsn"/>
</dbReference>
<dbReference type="Proteomes" id="UP000002280">
    <property type="component" value="Chromosome 2"/>
</dbReference>
<feature type="transmembrane region" description="Helical" evidence="12">
    <location>
        <begin position="63"/>
        <end position="89"/>
    </location>
</feature>
<dbReference type="GeneID" id="100617279"/>
<keyword evidence="9 11" id="KW-0675">Receptor</keyword>
<keyword evidence="6 12" id="KW-1133">Transmembrane helix</keyword>
<reference evidence="14 15" key="1">
    <citation type="journal article" date="2007" name="Nature">
        <title>Genome of the marsupial Monodelphis domestica reveals innovation in non-coding sequences.</title>
        <authorList>
            <person name="Mikkelsen T.S."/>
            <person name="Wakefield M.J."/>
            <person name="Aken B."/>
            <person name="Amemiya C.T."/>
            <person name="Chang J.L."/>
            <person name="Duke S."/>
            <person name="Garber M."/>
            <person name="Gentles A.J."/>
            <person name="Goodstadt L."/>
            <person name="Heger A."/>
            <person name="Jurka J."/>
            <person name="Kamal M."/>
            <person name="Mauceli E."/>
            <person name="Searle S.M."/>
            <person name="Sharpe T."/>
            <person name="Baker M.L."/>
            <person name="Batzer M.A."/>
            <person name="Benos P.V."/>
            <person name="Belov K."/>
            <person name="Clamp M."/>
            <person name="Cook A."/>
            <person name="Cuff J."/>
            <person name="Das R."/>
            <person name="Davidow L."/>
            <person name="Deakin J.E."/>
            <person name="Fazzari M.J."/>
            <person name="Glass J.L."/>
            <person name="Grabherr M."/>
            <person name="Greally J.M."/>
            <person name="Gu W."/>
            <person name="Hore T.A."/>
            <person name="Huttley G.A."/>
            <person name="Kleber M."/>
            <person name="Jirtle R.L."/>
            <person name="Koina E."/>
            <person name="Lee J.T."/>
            <person name="Mahony S."/>
            <person name="Marra M.A."/>
            <person name="Miller R.D."/>
            <person name="Nicholls R.D."/>
            <person name="Oda M."/>
            <person name="Papenfuss A.T."/>
            <person name="Parra Z.E."/>
            <person name="Pollock D.D."/>
            <person name="Ray D.A."/>
            <person name="Schein J.E."/>
            <person name="Speed T.P."/>
            <person name="Thompson K."/>
            <person name="VandeBerg J.L."/>
            <person name="Wade C.M."/>
            <person name="Walker J.A."/>
            <person name="Waters P.D."/>
            <person name="Webber C."/>
            <person name="Weidman J.R."/>
            <person name="Xie X."/>
            <person name="Zody M.C."/>
            <person name="Baldwin J."/>
            <person name="Abdouelleil A."/>
            <person name="Abdulkadir J."/>
            <person name="Abebe A."/>
            <person name="Abera B."/>
            <person name="Abreu J."/>
            <person name="Acer S.C."/>
            <person name="Aftuck L."/>
            <person name="Alexander A."/>
            <person name="An P."/>
            <person name="Anderson E."/>
            <person name="Anderson S."/>
            <person name="Arachi H."/>
            <person name="Azer M."/>
            <person name="Bachantsang P."/>
            <person name="Barry A."/>
            <person name="Bayul T."/>
            <person name="Berlin A."/>
            <person name="Bessette D."/>
            <person name="Bloom T."/>
            <person name="Bloom T."/>
            <person name="Boguslavskiy L."/>
            <person name="Bonnet C."/>
            <person name="Boukhgalter B."/>
            <person name="Bourzgui I."/>
            <person name="Brown A."/>
            <person name="Cahill P."/>
            <person name="Channer S."/>
            <person name="Cheshatsang Y."/>
            <person name="Chuda L."/>
            <person name="Citroen M."/>
            <person name="Collymore A."/>
            <person name="Cooke P."/>
            <person name="Costello M."/>
            <person name="D'Aco K."/>
            <person name="Daza R."/>
            <person name="De Haan G."/>
            <person name="DeGray S."/>
            <person name="DeMaso C."/>
            <person name="Dhargay N."/>
            <person name="Dooley K."/>
            <person name="Dooley E."/>
            <person name="Doricent M."/>
            <person name="Dorje P."/>
            <person name="Dorjee K."/>
            <person name="Dupes A."/>
            <person name="Elong R."/>
            <person name="Falk J."/>
            <person name="Farina A."/>
            <person name="Faro S."/>
            <person name="Ferguson D."/>
            <person name="Fisher S."/>
            <person name="Foley C.D."/>
            <person name="Franke A."/>
            <person name="Friedrich D."/>
            <person name="Gadbois L."/>
            <person name="Gearin G."/>
            <person name="Gearin C.R."/>
            <person name="Giannoukos G."/>
            <person name="Goode T."/>
            <person name="Graham J."/>
            <person name="Grandbois E."/>
            <person name="Grewal S."/>
            <person name="Gyaltsen K."/>
            <person name="Hafez N."/>
            <person name="Hagos B."/>
            <person name="Hall J."/>
            <person name="Henson C."/>
            <person name="Hollinger A."/>
            <person name="Honan T."/>
            <person name="Huard M.D."/>
            <person name="Hughes L."/>
            <person name="Hurhula B."/>
            <person name="Husby M.E."/>
            <person name="Kamat A."/>
            <person name="Kanga B."/>
            <person name="Kashin S."/>
            <person name="Khazanovich D."/>
            <person name="Kisner P."/>
            <person name="Lance K."/>
            <person name="Lara M."/>
            <person name="Lee W."/>
            <person name="Lennon N."/>
            <person name="Letendre F."/>
            <person name="LeVine R."/>
            <person name="Lipovsky A."/>
            <person name="Liu X."/>
            <person name="Liu J."/>
            <person name="Liu S."/>
            <person name="Lokyitsang T."/>
            <person name="Lokyitsang Y."/>
            <person name="Lubonja R."/>
            <person name="Lui A."/>
            <person name="MacDonald P."/>
            <person name="Magnisalis V."/>
            <person name="Maru K."/>
            <person name="Matthews C."/>
            <person name="McCusker W."/>
            <person name="McDonough S."/>
            <person name="Mehta T."/>
            <person name="Meldrim J."/>
            <person name="Meneus L."/>
            <person name="Mihai O."/>
            <person name="Mihalev A."/>
            <person name="Mihova T."/>
            <person name="Mittelman R."/>
            <person name="Mlenga V."/>
            <person name="Montmayeur A."/>
            <person name="Mulrain L."/>
            <person name="Navidi A."/>
            <person name="Naylor J."/>
            <person name="Negash T."/>
            <person name="Nguyen T."/>
            <person name="Nguyen N."/>
            <person name="Nicol R."/>
            <person name="Norbu C."/>
            <person name="Norbu N."/>
            <person name="Novod N."/>
            <person name="O'Neill B."/>
            <person name="Osman S."/>
            <person name="Markiewicz E."/>
            <person name="Oyono O.L."/>
            <person name="Patti C."/>
            <person name="Phunkhang P."/>
            <person name="Pierre F."/>
            <person name="Priest M."/>
            <person name="Raghuraman S."/>
            <person name="Rege F."/>
            <person name="Reyes R."/>
            <person name="Rise C."/>
            <person name="Rogov P."/>
            <person name="Ross K."/>
            <person name="Ryan E."/>
            <person name="Settipalli S."/>
            <person name="Shea T."/>
            <person name="Sherpa N."/>
            <person name="Shi L."/>
            <person name="Shih D."/>
            <person name="Sparrow T."/>
            <person name="Spaulding J."/>
            <person name="Stalker J."/>
            <person name="Stange-Thomann N."/>
            <person name="Stavropoulos S."/>
            <person name="Stone C."/>
            <person name="Strader C."/>
            <person name="Tesfaye S."/>
            <person name="Thomson T."/>
            <person name="Thoulutsang Y."/>
            <person name="Thoulutsang D."/>
            <person name="Topham K."/>
            <person name="Topping I."/>
            <person name="Tsamla T."/>
            <person name="Vassiliev H."/>
            <person name="Vo A."/>
            <person name="Wangchuk T."/>
            <person name="Wangdi T."/>
            <person name="Weiand M."/>
            <person name="Wilkinson J."/>
            <person name="Wilson A."/>
            <person name="Yadav S."/>
            <person name="Young G."/>
            <person name="Yu Q."/>
            <person name="Zembek L."/>
            <person name="Zhong D."/>
            <person name="Zimmer A."/>
            <person name="Zwirko Z."/>
            <person name="Jaffe D.B."/>
            <person name="Alvarez P."/>
            <person name="Brockman W."/>
            <person name="Butler J."/>
            <person name="Chin C."/>
            <person name="Gnerre S."/>
            <person name="MacCallum I."/>
            <person name="Graves J.A."/>
            <person name="Ponting C.P."/>
            <person name="Breen M."/>
            <person name="Samollow P.B."/>
            <person name="Lander E.S."/>
            <person name="Lindblad-Toh K."/>
        </authorList>
    </citation>
    <scope>NUCLEOTIDE SEQUENCE [LARGE SCALE GENOMIC DNA]</scope>
</reference>
<proteinExistence type="inferred from homology"/>
<evidence type="ECO:0000256" key="11">
    <source>
        <dbReference type="RuleBase" id="RU000688"/>
    </source>
</evidence>
<dbReference type="STRING" id="13616.ENSMODP00000020187"/>
<feature type="transmembrane region" description="Helical" evidence="12">
    <location>
        <begin position="95"/>
        <end position="123"/>
    </location>
</feature>
<dbReference type="PROSITE" id="PS50262">
    <property type="entry name" value="G_PROTEIN_RECEP_F1_2"/>
    <property type="match status" value="1"/>
</dbReference>
<keyword evidence="15" id="KW-1185">Reference proteome</keyword>
<dbReference type="GO" id="GO:0050911">
    <property type="term" value="P:detection of chemical stimulus involved in sensory perception of smell"/>
    <property type="evidence" value="ECO:0000318"/>
    <property type="project" value="GO_Central"/>
</dbReference>
<dbReference type="InterPro" id="IPR017452">
    <property type="entry name" value="GPCR_Rhodpsn_7TM"/>
</dbReference>
<dbReference type="GeneTree" id="ENSGT01150000286913"/>
<feature type="transmembrane region" description="Helical" evidence="12">
    <location>
        <begin position="241"/>
        <end position="263"/>
    </location>
</feature>
<dbReference type="PRINTS" id="PR00245">
    <property type="entry name" value="OLFACTORYR"/>
</dbReference>
<dbReference type="InParanoid" id="F7D6E6"/>
<keyword evidence="2 12" id="KW-1003">Cell membrane</keyword>
<dbReference type="Bgee" id="ENSMODG00000016155">
    <property type="expression patterns" value="Expressed in spermatocyte and 1 other cell type or tissue"/>
</dbReference>
<sequence>MRAMEKINDSSEYGFILVGFSDRPKLELILFTINLTLYSVAVLGNTTIILVSILDPRLHTPMYFFLANLSFLDLCFSTSCIPQMLVNLWGPDKTISYAGCAVQLFSFLSVGGIECILLAVMAYDRYAAVCKPLHYMVIMHPRLCLQLVAVAWGSGLVNAIVMSPLTMTLSRCGRRHVNHFLCEMPALIKMACVDARAVEMLAFTFAIPIVLMPLFFILVSYGYIAAAVIRIKSAAGRKKAFNTCSSHLTVVSLFYGSIIYMYMQPGNSSSQDKGKFLTLFYNLVTPMLNPLIYTLRNKEVKGALKKVFGRQKEARERCCSEKKLQKIRKETHLILNYKSQPPCCIPNQATSARKRTLKTENLNHLI</sequence>
<comment type="subcellular location">
    <subcellularLocation>
        <location evidence="1 12">Cell membrane</location>
        <topology evidence="1 12">Multi-pass membrane protein</topology>
    </subcellularLocation>
</comment>
<feature type="domain" description="G-protein coupled receptors family 1 profile" evidence="13">
    <location>
        <begin position="44"/>
        <end position="293"/>
    </location>
</feature>
<dbReference type="PANTHER" id="PTHR26453">
    <property type="entry name" value="OLFACTORY RECEPTOR"/>
    <property type="match status" value="1"/>
</dbReference>
<dbReference type="HOGENOM" id="CLU_012526_1_0_1"/>
<feature type="transmembrane region" description="Helical" evidence="12">
    <location>
        <begin position="28"/>
        <end position="51"/>
    </location>
</feature>
<evidence type="ECO:0000256" key="4">
    <source>
        <dbReference type="ARBA" id="ARBA00022692"/>
    </source>
</evidence>
<evidence type="ECO:0000256" key="2">
    <source>
        <dbReference type="ARBA" id="ARBA00022475"/>
    </source>
</evidence>
<dbReference type="SUPFAM" id="SSF81321">
    <property type="entry name" value="Family A G protein-coupled receptor-like"/>
    <property type="match status" value="1"/>
</dbReference>
<keyword evidence="8 12" id="KW-0472">Membrane</keyword>
<reference evidence="14" key="3">
    <citation type="submission" date="2025-09" db="UniProtKB">
        <authorList>
            <consortium name="Ensembl"/>
        </authorList>
    </citation>
    <scope>IDENTIFICATION</scope>
</reference>
<protein>
    <recommendedName>
        <fullName evidence="12">Olfactory receptor</fullName>
    </recommendedName>
</protein>
<evidence type="ECO:0000256" key="10">
    <source>
        <dbReference type="ARBA" id="ARBA00023224"/>
    </source>
</evidence>
<dbReference type="GO" id="GO:0004984">
    <property type="term" value="F:olfactory receptor activity"/>
    <property type="evidence" value="ECO:0000318"/>
    <property type="project" value="GO_Central"/>
</dbReference>
<keyword evidence="5 12" id="KW-0552">Olfaction</keyword>
<keyword evidence="7 11" id="KW-0297">G-protein coupled receptor</keyword>
<evidence type="ECO:0000256" key="7">
    <source>
        <dbReference type="ARBA" id="ARBA00023040"/>
    </source>
</evidence>
<evidence type="ECO:0000256" key="9">
    <source>
        <dbReference type="ARBA" id="ARBA00023170"/>
    </source>
</evidence>
<dbReference type="PRINTS" id="PR00237">
    <property type="entry name" value="GPCRRHODOPSN"/>
</dbReference>
<feature type="transmembrane region" description="Helical" evidence="12">
    <location>
        <begin position="143"/>
        <end position="161"/>
    </location>
</feature>
<accession>F7D6E6</accession>
<evidence type="ECO:0000256" key="12">
    <source>
        <dbReference type="RuleBase" id="RU363047"/>
    </source>
</evidence>
<dbReference type="AlphaFoldDB" id="F7D6E6"/>
<dbReference type="InterPro" id="IPR000725">
    <property type="entry name" value="Olfact_rcpt"/>
</dbReference>
<reference evidence="14" key="2">
    <citation type="submission" date="2025-08" db="UniProtKB">
        <authorList>
            <consortium name="Ensembl"/>
        </authorList>
    </citation>
    <scope>IDENTIFICATION</scope>
</reference>
<dbReference type="GO" id="GO:0005886">
    <property type="term" value="C:plasma membrane"/>
    <property type="evidence" value="ECO:0000318"/>
    <property type="project" value="GO_Central"/>
</dbReference>
<dbReference type="OrthoDB" id="5950740at2759"/>
<dbReference type="GO" id="GO:0004930">
    <property type="term" value="F:G protein-coupled receptor activity"/>
    <property type="evidence" value="ECO:0007669"/>
    <property type="project" value="UniProtKB-KW"/>
</dbReference>
<dbReference type="eggNOG" id="ENOG502TAHB">
    <property type="taxonomic scope" value="Eukaryota"/>
</dbReference>
<evidence type="ECO:0000256" key="1">
    <source>
        <dbReference type="ARBA" id="ARBA00004651"/>
    </source>
</evidence>
<dbReference type="Pfam" id="PF13853">
    <property type="entry name" value="7tm_4"/>
    <property type="match status" value="1"/>
</dbReference>
<dbReference type="PROSITE" id="PS00237">
    <property type="entry name" value="G_PROTEIN_RECEP_F1_1"/>
    <property type="match status" value="1"/>
</dbReference>
<feature type="transmembrane region" description="Helical" evidence="12">
    <location>
        <begin position="275"/>
        <end position="295"/>
    </location>
</feature>
<dbReference type="FunFam" id="1.20.1070.10:FF:000005">
    <property type="entry name" value="Olfactory receptor"/>
    <property type="match status" value="1"/>
</dbReference>
<dbReference type="CDD" id="cd15434">
    <property type="entry name" value="7tmA_OR2W-like"/>
    <property type="match status" value="1"/>
</dbReference>
<evidence type="ECO:0000256" key="5">
    <source>
        <dbReference type="ARBA" id="ARBA00022725"/>
    </source>
</evidence>
<keyword evidence="3 12" id="KW-0716">Sensory transduction</keyword>
<dbReference type="Ensembl" id="ENSMODT00000020544.3">
    <property type="protein sequence ID" value="ENSMODP00000020187.3"/>
    <property type="gene ID" value="ENSMODG00000016155.3"/>
</dbReference>
<name>F7D6E6_MONDO</name>
<evidence type="ECO:0000259" key="13">
    <source>
        <dbReference type="PROSITE" id="PS50262"/>
    </source>
</evidence>
<keyword evidence="4 11" id="KW-0812">Transmembrane</keyword>
<dbReference type="KEGG" id="mdo:100617279"/>
<dbReference type="Gene3D" id="1.20.1070.10">
    <property type="entry name" value="Rhodopsin 7-helix transmembrane proteins"/>
    <property type="match status" value="1"/>
</dbReference>